<keyword evidence="5" id="KW-1185">Reference proteome</keyword>
<keyword evidence="3" id="KW-0949">S-adenosyl-L-methionine</keyword>
<dbReference type="SUPFAM" id="SSF53335">
    <property type="entry name" value="S-adenosyl-L-methionine-dependent methyltransferases"/>
    <property type="match status" value="1"/>
</dbReference>
<dbReference type="GO" id="GO:0008168">
    <property type="term" value="F:methyltransferase activity"/>
    <property type="evidence" value="ECO:0007669"/>
    <property type="project" value="UniProtKB-KW"/>
</dbReference>
<dbReference type="AlphaFoldDB" id="A0AAD9R7W3"/>
<dbReference type="Proteomes" id="UP001258017">
    <property type="component" value="Unassembled WGS sequence"/>
</dbReference>
<dbReference type="InterPro" id="IPR001525">
    <property type="entry name" value="C5_MeTfrase"/>
</dbReference>
<evidence type="ECO:0000313" key="4">
    <source>
        <dbReference type="EMBL" id="KAK2574676.1"/>
    </source>
</evidence>
<dbReference type="EMBL" id="JAIFRP010005280">
    <property type="protein sequence ID" value="KAK2574676.1"/>
    <property type="molecule type" value="Genomic_DNA"/>
</dbReference>
<reference evidence="4" key="2">
    <citation type="journal article" date="2023" name="Commun. Biol.">
        <title>Intrasexual cuticular hydrocarbon dimorphism in a wasp sheds light on hydrocarbon biosynthesis genes in Hymenoptera.</title>
        <authorList>
            <person name="Moris V.C."/>
            <person name="Podsiadlowski L."/>
            <person name="Martin S."/>
            <person name="Oeyen J.P."/>
            <person name="Donath A."/>
            <person name="Petersen M."/>
            <person name="Wilbrandt J."/>
            <person name="Misof B."/>
            <person name="Liedtke D."/>
            <person name="Thamm M."/>
            <person name="Scheiner R."/>
            <person name="Schmitt T."/>
            <person name="Niehuis O."/>
        </authorList>
    </citation>
    <scope>NUCLEOTIDE SEQUENCE</scope>
    <source>
        <strain evidence="4">GBR_01_08_01A</strain>
    </source>
</reference>
<sequence>MKKLKILELFGGISAPHQALINLGVEVETIDYVENDKKVVEIRNIMYGTDYIPKSVIDYHCDEEVDLLIGGSPCQDFSQAGLKMGGEEGVLNKKHIDIFKKHNDYVESIGYKVYYQVLNAKEFGIPQNRERVFIVAIRNDIKQEFNFENLETKPMKPLKDFLETPNDL</sequence>
<dbReference type="PROSITE" id="PS00094">
    <property type="entry name" value="C5_MTASE_1"/>
    <property type="match status" value="1"/>
</dbReference>
<accession>A0AAD9R7W3</accession>
<dbReference type="PANTHER" id="PTHR46098:SF1">
    <property type="entry name" value="TRNA (CYTOSINE(38)-C(5))-METHYLTRANSFERASE"/>
    <property type="match status" value="1"/>
</dbReference>
<dbReference type="Gene3D" id="3.40.50.150">
    <property type="entry name" value="Vaccinia Virus protein VP39"/>
    <property type="match status" value="2"/>
</dbReference>
<dbReference type="GO" id="GO:0032259">
    <property type="term" value="P:methylation"/>
    <property type="evidence" value="ECO:0007669"/>
    <property type="project" value="UniProtKB-KW"/>
</dbReference>
<dbReference type="InterPro" id="IPR029063">
    <property type="entry name" value="SAM-dependent_MTases_sf"/>
</dbReference>
<evidence type="ECO:0000256" key="1">
    <source>
        <dbReference type="ARBA" id="ARBA00022603"/>
    </source>
</evidence>
<proteinExistence type="predicted"/>
<gene>
    <name evidence="4" type="ORF">KPH14_012954</name>
</gene>
<organism evidence="4 5">
    <name type="scientific">Odynerus spinipes</name>
    <dbReference type="NCBI Taxonomy" id="1348599"/>
    <lineage>
        <taxon>Eukaryota</taxon>
        <taxon>Metazoa</taxon>
        <taxon>Ecdysozoa</taxon>
        <taxon>Arthropoda</taxon>
        <taxon>Hexapoda</taxon>
        <taxon>Insecta</taxon>
        <taxon>Pterygota</taxon>
        <taxon>Neoptera</taxon>
        <taxon>Endopterygota</taxon>
        <taxon>Hymenoptera</taxon>
        <taxon>Apocrita</taxon>
        <taxon>Aculeata</taxon>
        <taxon>Vespoidea</taxon>
        <taxon>Vespidae</taxon>
        <taxon>Eumeninae</taxon>
        <taxon>Odynerus</taxon>
    </lineage>
</organism>
<evidence type="ECO:0000256" key="3">
    <source>
        <dbReference type="ARBA" id="ARBA00022691"/>
    </source>
</evidence>
<dbReference type="InterPro" id="IPR018117">
    <property type="entry name" value="C5_DNA_meth_AS"/>
</dbReference>
<protein>
    <recommendedName>
        <fullName evidence="6">DNA (cytosine-5-)-methyltransferase</fullName>
    </recommendedName>
</protein>
<evidence type="ECO:0008006" key="6">
    <source>
        <dbReference type="Google" id="ProtNLM"/>
    </source>
</evidence>
<evidence type="ECO:0000256" key="2">
    <source>
        <dbReference type="ARBA" id="ARBA00022679"/>
    </source>
</evidence>
<dbReference type="PANTHER" id="PTHR46098">
    <property type="entry name" value="TRNA (CYTOSINE(38)-C(5))-METHYLTRANSFERASE"/>
    <property type="match status" value="1"/>
</dbReference>
<evidence type="ECO:0000313" key="5">
    <source>
        <dbReference type="Proteomes" id="UP001258017"/>
    </source>
</evidence>
<comment type="caution">
    <text evidence="4">The sequence shown here is derived from an EMBL/GenBank/DDBJ whole genome shotgun (WGS) entry which is preliminary data.</text>
</comment>
<reference evidence="4" key="1">
    <citation type="submission" date="2021-08" db="EMBL/GenBank/DDBJ databases">
        <authorList>
            <person name="Misof B."/>
            <person name="Oliver O."/>
            <person name="Podsiadlowski L."/>
            <person name="Donath A."/>
            <person name="Peters R."/>
            <person name="Mayer C."/>
            <person name="Rust J."/>
            <person name="Gunkel S."/>
            <person name="Lesny P."/>
            <person name="Martin S."/>
            <person name="Oeyen J.P."/>
            <person name="Petersen M."/>
            <person name="Panagiotis P."/>
            <person name="Wilbrandt J."/>
            <person name="Tanja T."/>
        </authorList>
    </citation>
    <scope>NUCLEOTIDE SEQUENCE</scope>
    <source>
        <strain evidence="4">GBR_01_08_01A</strain>
        <tissue evidence="4">Thorax + abdomen</tissue>
    </source>
</reference>
<name>A0AAD9R7W3_9HYME</name>
<dbReference type="Pfam" id="PF00145">
    <property type="entry name" value="DNA_methylase"/>
    <property type="match status" value="2"/>
</dbReference>
<dbReference type="InterPro" id="IPR050750">
    <property type="entry name" value="C5-MTase"/>
</dbReference>
<keyword evidence="1" id="KW-0489">Methyltransferase</keyword>
<keyword evidence="2" id="KW-0808">Transferase</keyword>